<dbReference type="SUPFAM" id="SSF54197">
    <property type="entry name" value="HIT-like"/>
    <property type="match status" value="1"/>
</dbReference>
<feature type="short sequence motif" description="Histidine triad motif" evidence="2 3">
    <location>
        <begin position="134"/>
        <end position="138"/>
    </location>
</feature>
<dbReference type="Gene3D" id="3.30.428.10">
    <property type="entry name" value="HIT-like"/>
    <property type="match status" value="1"/>
</dbReference>
<dbReference type="InterPro" id="IPR011146">
    <property type="entry name" value="HIT-like"/>
</dbReference>
<dbReference type="InterPro" id="IPR036265">
    <property type="entry name" value="HIT-like_sf"/>
</dbReference>
<dbReference type="PROSITE" id="PS51084">
    <property type="entry name" value="HIT_2"/>
    <property type="match status" value="1"/>
</dbReference>
<feature type="domain" description="HIT" evidence="4">
    <location>
        <begin position="32"/>
        <end position="149"/>
    </location>
</feature>
<organism evidence="5 6">
    <name type="scientific">Garicola koreensis</name>
    <dbReference type="NCBI Taxonomy" id="1262554"/>
    <lineage>
        <taxon>Bacteria</taxon>
        <taxon>Bacillati</taxon>
        <taxon>Actinomycetota</taxon>
        <taxon>Actinomycetes</taxon>
        <taxon>Micrococcales</taxon>
        <taxon>Micrococcaceae</taxon>
        <taxon>Garicola</taxon>
    </lineage>
</organism>
<dbReference type="GO" id="GO:0009117">
    <property type="term" value="P:nucleotide metabolic process"/>
    <property type="evidence" value="ECO:0007669"/>
    <property type="project" value="TreeGrafter"/>
</dbReference>
<evidence type="ECO:0000313" key="6">
    <source>
        <dbReference type="Proteomes" id="UP000547528"/>
    </source>
</evidence>
<comment type="caution">
    <text evidence="5">The sequence shown here is derived from an EMBL/GenBank/DDBJ whole genome shotgun (WGS) entry which is preliminary data.</text>
</comment>
<dbReference type="AlphaFoldDB" id="A0A7W5TR49"/>
<dbReference type="InterPro" id="IPR001310">
    <property type="entry name" value="Histidine_triad_HIT"/>
</dbReference>
<dbReference type="PANTHER" id="PTHR46648:SF1">
    <property type="entry name" value="ADENOSINE 5'-MONOPHOSPHORAMIDASE HNT1"/>
    <property type="match status" value="1"/>
</dbReference>
<accession>A0A7W5TR49</accession>
<evidence type="ECO:0000256" key="2">
    <source>
        <dbReference type="PIRSR" id="PIRSR601310-3"/>
    </source>
</evidence>
<dbReference type="EMBL" id="JACIBT010000012">
    <property type="protein sequence ID" value="MBB3668261.1"/>
    <property type="molecule type" value="Genomic_DNA"/>
</dbReference>
<name>A0A7W5TR49_9MICC</name>
<dbReference type="Pfam" id="PF01230">
    <property type="entry name" value="HIT"/>
    <property type="match status" value="1"/>
</dbReference>
<dbReference type="RefSeq" id="WP_183358671.1">
    <property type="nucleotide sequence ID" value="NZ_BAABKR010000016.1"/>
</dbReference>
<evidence type="ECO:0000256" key="3">
    <source>
        <dbReference type="PROSITE-ProRule" id="PRU00464"/>
    </source>
</evidence>
<protein>
    <submittedName>
        <fullName evidence="5">Histidine triad (HIT) family protein</fullName>
    </submittedName>
</protein>
<dbReference type="PANTHER" id="PTHR46648">
    <property type="entry name" value="HIT FAMILY PROTEIN 1"/>
    <property type="match status" value="1"/>
</dbReference>
<sequence length="180" mass="20198">MGNQHPNYSEELAHHDGDPVWASHEPDGYVCPFCQLAAGTADDPANRCELSDLVYQDADVLVFIACDGFGPHAGHAMITPVAHREALYDLDDDQLTKVSLFSRHVALAIKLAWNSPGTSVRQHNEPAGNQHVWHYHLHVFPRYEDDMLYRQIRHPLEVEFRAQKARELKAALAQVLAAAE</sequence>
<evidence type="ECO:0000259" key="4">
    <source>
        <dbReference type="PROSITE" id="PS51084"/>
    </source>
</evidence>
<evidence type="ECO:0000256" key="1">
    <source>
        <dbReference type="PIRSR" id="PIRSR601310-1"/>
    </source>
</evidence>
<evidence type="ECO:0000313" key="5">
    <source>
        <dbReference type="EMBL" id="MBB3668261.1"/>
    </source>
</evidence>
<gene>
    <name evidence="5" type="ORF">FHX47_001890</name>
</gene>
<feature type="active site" description="Tele-AMP-histidine intermediate" evidence="1">
    <location>
        <position position="136"/>
    </location>
</feature>
<reference evidence="5 6" key="1">
    <citation type="submission" date="2020-08" db="EMBL/GenBank/DDBJ databases">
        <title>Sequencing the genomes of 1000 actinobacteria strains.</title>
        <authorList>
            <person name="Klenk H.-P."/>
        </authorList>
    </citation>
    <scope>NUCLEOTIDE SEQUENCE [LARGE SCALE GENOMIC DNA]</scope>
    <source>
        <strain evidence="5 6">DSM 28238</strain>
    </source>
</reference>
<keyword evidence="6" id="KW-1185">Reference proteome</keyword>
<proteinExistence type="predicted"/>
<dbReference type="GO" id="GO:0003824">
    <property type="term" value="F:catalytic activity"/>
    <property type="evidence" value="ECO:0007669"/>
    <property type="project" value="InterPro"/>
</dbReference>
<dbReference type="Proteomes" id="UP000547528">
    <property type="component" value="Unassembled WGS sequence"/>
</dbReference>